<evidence type="ECO:0000256" key="1">
    <source>
        <dbReference type="ARBA" id="ARBA00008779"/>
    </source>
</evidence>
<dbReference type="Proteomes" id="UP000624703">
    <property type="component" value="Unassembled WGS sequence"/>
</dbReference>
<dbReference type="GO" id="GO:0016787">
    <property type="term" value="F:hydrolase activity"/>
    <property type="evidence" value="ECO:0007669"/>
    <property type="project" value="UniProtKB-KW"/>
</dbReference>
<dbReference type="InterPro" id="IPR024607">
    <property type="entry name" value="Sulfatase_CS"/>
</dbReference>
<dbReference type="InterPro" id="IPR017850">
    <property type="entry name" value="Alkaline_phosphatase_core_sf"/>
</dbReference>
<dbReference type="EMBL" id="JAENIM010000021">
    <property type="protein sequence ID" value="MBK1790438.1"/>
    <property type="molecule type" value="Genomic_DNA"/>
</dbReference>
<dbReference type="CDD" id="cd16031">
    <property type="entry name" value="G6S_like"/>
    <property type="match status" value="1"/>
</dbReference>
<dbReference type="RefSeq" id="WP_200310469.1">
    <property type="nucleotide sequence ID" value="NZ_JAENIM010000021.1"/>
</dbReference>
<dbReference type="AlphaFoldDB" id="A0A8J7MDD9"/>
<evidence type="ECO:0000256" key="2">
    <source>
        <dbReference type="ARBA" id="ARBA00022801"/>
    </source>
</evidence>
<evidence type="ECO:0000256" key="3">
    <source>
        <dbReference type="SAM" id="MobiDB-lite"/>
    </source>
</evidence>
<evidence type="ECO:0000313" key="5">
    <source>
        <dbReference type="EMBL" id="MBK1790438.1"/>
    </source>
</evidence>
<evidence type="ECO:0000259" key="4">
    <source>
        <dbReference type="Pfam" id="PF16347"/>
    </source>
</evidence>
<comment type="similarity">
    <text evidence="1">Belongs to the sulfatase family.</text>
</comment>
<protein>
    <submittedName>
        <fullName evidence="5">Sulfatase</fullName>
    </submittedName>
</protein>
<dbReference type="SUPFAM" id="SSF53649">
    <property type="entry name" value="Alkaline phosphatase-like"/>
    <property type="match status" value="1"/>
</dbReference>
<name>A0A8J7MDD9_9BACT</name>
<accession>A0A8J7MDD9</accession>
<dbReference type="PANTHER" id="PTHR43108">
    <property type="entry name" value="N-ACETYLGLUCOSAMINE-6-SULFATASE FAMILY MEMBER"/>
    <property type="match status" value="1"/>
</dbReference>
<feature type="compositionally biased region" description="Basic residues" evidence="3">
    <location>
        <begin position="502"/>
        <end position="513"/>
    </location>
</feature>
<dbReference type="Gene3D" id="3.40.720.10">
    <property type="entry name" value="Alkaline Phosphatase, subunit A"/>
    <property type="match status" value="1"/>
</dbReference>
<keyword evidence="2" id="KW-0378">Hydrolase</keyword>
<comment type="caution">
    <text evidence="5">The sequence shown here is derived from an EMBL/GenBank/DDBJ whole genome shotgun (WGS) entry which is preliminary data.</text>
</comment>
<keyword evidence="6" id="KW-1185">Reference proteome</keyword>
<dbReference type="PROSITE" id="PS00149">
    <property type="entry name" value="SULFATASE_2"/>
    <property type="match status" value="1"/>
</dbReference>
<evidence type="ECO:0000313" key="6">
    <source>
        <dbReference type="Proteomes" id="UP000624703"/>
    </source>
</evidence>
<proteinExistence type="inferred from homology"/>
<gene>
    <name evidence="5" type="ORF">JIN82_04615</name>
</gene>
<sequence length="513" mass="59630">MLKKLFLATAIAAPLATLHAEESRPNIIFIFSDDHAYQAISAYGSVINQTPNIDRIAEEGTIFEKCYVTNSICGPSRAVIQTGKHSHLNGYYRNGLVFDIDQQTFPKILQESGYETAIIGKWHLQCEVKGFDHSEVLIDQGPYYNPPMIRNGERVVHQGYTTDVITDLTMEWLKNERDADKPFMLMMQHKAPHRNWQPPLKYINRYDDVTIPEPETLFDDYSTRGSAAREQRMSIAETMNDIDLKLTYRNNLTPEQKEVWEKGYDEKNRQFREANLTGKDLVRWKYQRYIKDYIRCIDSIDDSVGVVLDYLEETGLDKNTIVIYSSDQGFYLGEHGWFDKRFMYEQSIRTPFIVKWPGVTEGTTNDKHIISNLDVAQTFLDIAGAEQPDDMQGASIVPVLKGEDPEDWRKSFYYHYYEYPGVHAVKRHYGVTTGRYKLINFYEINEIEFYDLEKDPHEINNLADNPEYAGKIAEMKKELARLQDHYGVIPDEEVEANNPLPVRKRRPQPQQKK</sequence>
<dbReference type="InterPro" id="IPR032506">
    <property type="entry name" value="SGSH_C"/>
</dbReference>
<organism evidence="5 6">
    <name type="scientific">Persicirhabdus sediminis</name>
    <dbReference type="NCBI Taxonomy" id="454144"/>
    <lineage>
        <taxon>Bacteria</taxon>
        <taxon>Pseudomonadati</taxon>
        <taxon>Verrucomicrobiota</taxon>
        <taxon>Verrucomicrobiia</taxon>
        <taxon>Verrucomicrobiales</taxon>
        <taxon>Verrucomicrobiaceae</taxon>
        <taxon>Persicirhabdus</taxon>
    </lineage>
</organism>
<feature type="region of interest" description="Disordered" evidence="3">
    <location>
        <begin position="490"/>
        <end position="513"/>
    </location>
</feature>
<dbReference type="Pfam" id="PF16347">
    <property type="entry name" value="SGSH_C"/>
    <property type="match status" value="1"/>
</dbReference>
<reference evidence="5" key="1">
    <citation type="submission" date="2021-01" db="EMBL/GenBank/DDBJ databases">
        <title>Modified the classification status of verrucomicrobia.</title>
        <authorList>
            <person name="Feng X."/>
        </authorList>
    </citation>
    <scope>NUCLEOTIDE SEQUENCE</scope>
    <source>
        <strain evidence="5">_KCTC 22039</strain>
    </source>
</reference>
<dbReference type="PANTHER" id="PTHR43108:SF6">
    <property type="entry name" value="N-SULPHOGLUCOSAMINE SULPHOHYDROLASE"/>
    <property type="match status" value="1"/>
</dbReference>
<feature type="domain" description="N-sulphoglucosamine sulphohydrolase C-terminal" evidence="4">
    <location>
        <begin position="333"/>
        <end position="484"/>
    </location>
</feature>